<dbReference type="KEGG" id="rpm:RSPPHO_02950"/>
<dbReference type="OrthoDB" id="7348872at2"/>
<accession>H6SQ57</accession>
<dbReference type="EMBL" id="HE663493">
    <property type="protein sequence ID" value="CCG09576.1"/>
    <property type="molecule type" value="Genomic_DNA"/>
</dbReference>
<sequence length="501" mass="49850">MIVSGLPSGATLSAGTPNPDGSYTLTPAQLSGLTLTPPDDFSGSLTLTVKAVSTDGTATAATTAPLTVTVTPVADAPTLTVTPATGAEDMPIGLSIVSSLTDSSETLSVIVSGLPSGASLSAGTPNPDGSYTLTPAQLSGLTLTPPDDFSGTLTLTVKAISTDGTATAETTTPLTITVTPVADTPTLAPVDTWGAEHTAISLTTGAALTDTDGSETLSVTLSSIPQGASLAVNGTTVYTASTANGSFTLSGDQLHGLTLTPPENFSGEITLGVAATATDGSSTTTTQDTLTVDVRDTLTLTHLDEALGLSDSATPQTVTVSDLPTGSVLSAGTTSDGGQTWSLSSADLEGLQVTAATDTDFQFKVEATPAAGESAPAASVEVSVDVGVFEHDTMEDFLNAISASVPPVTVAGPEGALAPSALSEDMINTIYEQIVVYEHLTTDTTTGTSTLTSTYEAHYDGSDAVTSATLSSEPSTGTGTNDTNDPSGASSGHEHAVAYTG</sequence>
<evidence type="ECO:0000256" key="1">
    <source>
        <dbReference type="SAM" id="MobiDB-lite"/>
    </source>
</evidence>
<feature type="compositionally biased region" description="Polar residues" evidence="1">
    <location>
        <begin position="466"/>
        <end position="490"/>
    </location>
</feature>
<dbReference type="Proteomes" id="UP000033220">
    <property type="component" value="Chromosome DSM 122"/>
</dbReference>
<organism evidence="2 3">
    <name type="scientific">Pararhodospirillum photometricum DSM 122</name>
    <dbReference type="NCBI Taxonomy" id="1150469"/>
    <lineage>
        <taxon>Bacteria</taxon>
        <taxon>Pseudomonadati</taxon>
        <taxon>Pseudomonadota</taxon>
        <taxon>Alphaproteobacteria</taxon>
        <taxon>Rhodospirillales</taxon>
        <taxon>Rhodospirillaceae</taxon>
        <taxon>Pararhodospirillum</taxon>
    </lineage>
</organism>
<proteinExistence type="predicted"/>
<dbReference type="eggNOG" id="COG2931">
    <property type="taxonomic scope" value="Bacteria"/>
</dbReference>
<evidence type="ECO:0000313" key="2">
    <source>
        <dbReference type="EMBL" id="CCG09576.1"/>
    </source>
</evidence>
<name>H6SQ57_PARPM</name>
<protein>
    <submittedName>
        <fullName evidence="2">HEMAGGLUTININ/HEMOLYSIN-RELATED PROTEIN</fullName>
    </submittedName>
</protein>
<reference evidence="2 3" key="1">
    <citation type="submission" date="2012-02" db="EMBL/GenBank/DDBJ databases">
        <title>Shotgun genome sequence of Phaeospirillum photometricum DSM 122.</title>
        <authorList>
            <person name="Duquesne K."/>
            <person name="Sturgis J."/>
        </authorList>
    </citation>
    <scope>NUCLEOTIDE SEQUENCE [LARGE SCALE GENOMIC DNA]</scope>
    <source>
        <strain evidence="3">DSM122</strain>
    </source>
</reference>
<keyword evidence="3" id="KW-1185">Reference proteome</keyword>
<feature type="region of interest" description="Disordered" evidence="1">
    <location>
        <begin position="466"/>
        <end position="501"/>
    </location>
</feature>
<dbReference type="RefSeq" id="WP_014416205.1">
    <property type="nucleotide sequence ID" value="NC_017059.1"/>
</dbReference>
<evidence type="ECO:0000313" key="3">
    <source>
        <dbReference type="Proteomes" id="UP000033220"/>
    </source>
</evidence>
<feature type="region of interest" description="Disordered" evidence="1">
    <location>
        <begin position="1"/>
        <end position="21"/>
    </location>
</feature>
<feature type="compositionally biased region" description="Polar residues" evidence="1">
    <location>
        <begin position="10"/>
        <end position="21"/>
    </location>
</feature>
<dbReference type="HOGENOM" id="CLU_543886_0_0_5"/>
<dbReference type="AlphaFoldDB" id="H6SQ57"/>
<feature type="compositionally biased region" description="Basic and acidic residues" evidence="1">
    <location>
        <begin position="492"/>
        <end position="501"/>
    </location>
</feature>
<dbReference type="STRING" id="1150469.RSPPHO_02950"/>
<dbReference type="PATRIC" id="fig|1150469.3.peg.3329"/>
<gene>
    <name evidence="2" type="ORF">RSPPHO_02950</name>
</gene>